<dbReference type="Gene3D" id="3.40.50.300">
    <property type="entry name" value="P-loop containing nucleotide triphosphate hydrolases"/>
    <property type="match status" value="1"/>
</dbReference>
<dbReference type="Pfam" id="PF00005">
    <property type="entry name" value="ABC_tran"/>
    <property type="match status" value="1"/>
</dbReference>
<dbReference type="InterPro" id="IPR003439">
    <property type="entry name" value="ABC_transporter-like_ATP-bd"/>
</dbReference>
<dbReference type="GO" id="GO:0008643">
    <property type="term" value="P:carbohydrate transport"/>
    <property type="evidence" value="ECO:0007669"/>
    <property type="project" value="InterPro"/>
</dbReference>
<evidence type="ECO:0000256" key="2">
    <source>
        <dbReference type="ARBA" id="ARBA00022741"/>
    </source>
</evidence>
<dbReference type="NCBIfam" id="NF008653">
    <property type="entry name" value="PRK11650.1"/>
    <property type="match status" value="1"/>
</dbReference>
<dbReference type="PROSITE" id="PS00211">
    <property type="entry name" value="ABC_TRANSPORTER_1"/>
    <property type="match status" value="1"/>
</dbReference>
<dbReference type="InterPro" id="IPR017871">
    <property type="entry name" value="ABC_transporter-like_CS"/>
</dbReference>
<dbReference type="GO" id="GO:0055052">
    <property type="term" value="C:ATP-binding cassette (ABC) transporter complex, substrate-binding subunit-containing"/>
    <property type="evidence" value="ECO:0007669"/>
    <property type="project" value="TreeGrafter"/>
</dbReference>
<dbReference type="InterPro" id="IPR015855">
    <property type="entry name" value="ABC_transpr_MalK-like"/>
</dbReference>
<name>A0A2Z2NY06_9GAMM</name>
<dbReference type="PANTHER" id="PTHR43875:SF1">
    <property type="entry name" value="OSMOPROTECTIVE COMPOUNDS UPTAKE ATP-BINDING PROTEIN GGTA"/>
    <property type="match status" value="1"/>
</dbReference>
<organism evidence="5 6">
    <name type="scientific">Granulosicoccus antarcticus IMCC3135</name>
    <dbReference type="NCBI Taxonomy" id="1192854"/>
    <lineage>
        <taxon>Bacteria</taxon>
        <taxon>Pseudomonadati</taxon>
        <taxon>Pseudomonadota</taxon>
        <taxon>Gammaproteobacteria</taxon>
        <taxon>Chromatiales</taxon>
        <taxon>Granulosicoccaceae</taxon>
        <taxon>Granulosicoccus</taxon>
    </lineage>
</organism>
<dbReference type="Pfam" id="PF17912">
    <property type="entry name" value="OB_MalK"/>
    <property type="match status" value="1"/>
</dbReference>
<dbReference type="OrthoDB" id="9802264at2"/>
<keyword evidence="2" id="KW-0547">Nucleotide-binding</keyword>
<keyword evidence="5" id="KW-0378">Hydrolase</keyword>
<keyword evidence="3 5" id="KW-0067">ATP-binding</keyword>
<dbReference type="GO" id="GO:0005524">
    <property type="term" value="F:ATP binding"/>
    <property type="evidence" value="ECO:0007669"/>
    <property type="project" value="UniProtKB-KW"/>
</dbReference>
<dbReference type="InterPro" id="IPR047641">
    <property type="entry name" value="ABC_transpr_MalK/UgpC-like"/>
</dbReference>
<dbReference type="InterPro" id="IPR003593">
    <property type="entry name" value="AAA+_ATPase"/>
</dbReference>
<dbReference type="InterPro" id="IPR008995">
    <property type="entry name" value="Mo/tungstate-bd_C_term_dom"/>
</dbReference>
<gene>
    <name evidence="5" type="primary">ugpC_6</name>
    <name evidence="5" type="ORF">IMCC3135_18205</name>
</gene>
<dbReference type="RefSeq" id="WP_088918859.1">
    <property type="nucleotide sequence ID" value="NZ_CP018632.1"/>
</dbReference>
<feature type="domain" description="ABC transporter" evidence="4">
    <location>
        <begin position="4"/>
        <end position="234"/>
    </location>
</feature>
<dbReference type="EC" id="3.6.3.20" evidence="5"/>
<evidence type="ECO:0000259" key="4">
    <source>
        <dbReference type="PROSITE" id="PS50893"/>
    </source>
</evidence>
<dbReference type="GO" id="GO:0016887">
    <property type="term" value="F:ATP hydrolysis activity"/>
    <property type="evidence" value="ECO:0007669"/>
    <property type="project" value="InterPro"/>
</dbReference>
<evidence type="ECO:0000313" key="5">
    <source>
        <dbReference type="EMBL" id="ASJ73720.1"/>
    </source>
</evidence>
<protein>
    <submittedName>
        <fullName evidence="5">sn-glycerol-3-phosphate import ATP-binding protein UgpC</fullName>
        <ecNumber evidence="5">3.6.3.20</ecNumber>
    </submittedName>
</protein>
<dbReference type="SUPFAM" id="SSF50331">
    <property type="entry name" value="MOP-like"/>
    <property type="match status" value="1"/>
</dbReference>
<keyword evidence="1" id="KW-0813">Transport</keyword>
<dbReference type="InterPro" id="IPR012340">
    <property type="entry name" value="NA-bd_OB-fold"/>
</dbReference>
<evidence type="ECO:0000256" key="3">
    <source>
        <dbReference type="ARBA" id="ARBA00022840"/>
    </source>
</evidence>
<dbReference type="FunFam" id="3.40.50.300:FF:000042">
    <property type="entry name" value="Maltose/maltodextrin ABC transporter, ATP-binding protein"/>
    <property type="match status" value="1"/>
</dbReference>
<accession>A0A2Z2NY06</accession>
<proteinExistence type="predicted"/>
<dbReference type="SUPFAM" id="SSF52540">
    <property type="entry name" value="P-loop containing nucleoside triphosphate hydrolases"/>
    <property type="match status" value="1"/>
</dbReference>
<reference evidence="5 6" key="1">
    <citation type="submission" date="2016-12" db="EMBL/GenBank/DDBJ databases">
        <authorList>
            <person name="Song W.-J."/>
            <person name="Kurnit D.M."/>
        </authorList>
    </citation>
    <scope>NUCLEOTIDE SEQUENCE [LARGE SCALE GENOMIC DNA]</scope>
    <source>
        <strain evidence="5 6">IMCC3135</strain>
    </source>
</reference>
<evidence type="ECO:0000313" key="6">
    <source>
        <dbReference type="Proteomes" id="UP000250079"/>
    </source>
</evidence>
<dbReference type="PROSITE" id="PS50893">
    <property type="entry name" value="ABC_TRANSPORTER_2"/>
    <property type="match status" value="1"/>
</dbReference>
<dbReference type="InterPro" id="IPR027417">
    <property type="entry name" value="P-loop_NTPase"/>
</dbReference>
<dbReference type="Gene3D" id="2.40.50.140">
    <property type="entry name" value="Nucleic acid-binding proteins"/>
    <property type="match status" value="1"/>
</dbReference>
<evidence type="ECO:0000256" key="1">
    <source>
        <dbReference type="ARBA" id="ARBA00022448"/>
    </source>
</evidence>
<keyword evidence="6" id="KW-1185">Reference proteome</keyword>
<dbReference type="KEGG" id="gai:IMCC3135_18205"/>
<dbReference type="CDD" id="cd03301">
    <property type="entry name" value="ABC_MalK_N"/>
    <property type="match status" value="1"/>
</dbReference>
<dbReference type="InterPro" id="IPR040582">
    <property type="entry name" value="OB_MalK-like"/>
</dbReference>
<dbReference type="SMART" id="SM00382">
    <property type="entry name" value="AAA"/>
    <property type="match status" value="1"/>
</dbReference>
<dbReference type="EMBL" id="CP018632">
    <property type="protein sequence ID" value="ASJ73720.1"/>
    <property type="molecule type" value="Genomic_DNA"/>
</dbReference>
<dbReference type="GO" id="GO:0140359">
    <property type="term" value="F:ABC-type transporter activity"/>
    <property type="evidence" value="ECO:0007669"/>
    <property type="project" value="InterPro"/>
</dbReference>
<dbReference type="Gene3D" id="2.40.50.100">
    <property type="match status" value="1"/>
</dbReference>
<dbReference type="AlphaFoldDB" id="A0A2Z2NY06"/>
<dbReference type="PANTHER" id="PTHR43875">
    <property type="entry name" value="MALTODEXTRIN IMPORT ATP-BINDING PROTEIN MSMX"/>
    <property type="match status" value="1"/>
</dbReference>
<dbReference type="Proteomes" id="UP000250079">
    <property type="component" value="Chromosome"/>
</dbReference>
<sequence>MAKLEISQLKKRYGRVEVIHGVDMTVEDGEFVSLIGSSGCGKSTMLRMIAGLESVSSGSMSLDGRLINSVEPKDRDIAMVFQNYALYPHLSVAQNMGFSLELRKVPKKEAAIAVAKAAEMLGLTPYLDRTPKALSGGQRQRVAMGRAIVRNPRLFLFDEPLSNLDAKLRVQMRMEIKALQKRLGTTSIYVTHDQVEALTMSDRVVLLNAGRVEQIGTPMQVYKRPANVFVATFIGSPAMNLLSGTLLRDADQCFAKVDGKTFALPECEGVADGTSIKLGVRPEHLRIVDGPDAQDTFNMSVEVVETTGAETHVYGCLGADNMTVTLDGEISPTVGETIRLQSPTKTLHVFDAASGARLNS</sequence>